<dbReference type="EMBL" id="JAPDRN010000119">
    <property type="protein sequence ID" value="KAJ9620814.1"/>
    <property type="molecule type" value="Genomic_DNA"/>
</dbReference>
<feature type="signal peptide" evidence="1">
    <location>
        <begin position="1"/>
        <end position="40"/>
    </location>
</feature>
<evidence type="ECO:0000313" key="2">
    <source>
        <dbReference type="EMBL" id="KAJ9620814.1"/>
    </source>
</evidence>
<sequence>MNPAPRGAAYVCKEPSMSFRPSFRLTSLAAGLLLAVTATAQPVFDQPASATFKGQVVSRGENVVPGSTADVTGRGFVPGQQVSLLRGDTVLNSQSVVVDADGNFKTQLAIPADAVPGTHPVVVRASQPAAATVLKLRVSPQLPLSGQAQFATQSNKLVPGLYQSAYSAASNAVFVTSAVGRPPVTQSQLLKLDPKSLKVTKAITPAQVPGSTNGAVFAVYGVGVDDANGNVWVSNTRQDTVAVYRQADLSLVHQFPVGAVPHARDVVVDSTHGKVFASATGEDHLSVFDAKTLKALEPITLASGVDDEKFVPMSLVLDEPSGKLFTVSIGTPEAAVIDVASGKVDKVIDLGNSISASGVAFDAERNRLYVASQGTDNLLVVDVASGKVVHDVPVGAGALNVAFDAKSGLAYVTNRGAGTVTAVDRDGKVVGNLDGGTFPNHVRADGKGNVFAVNKSRGAEDPKGDRITRISLRQP</sequence>
<dbReference type="InterPro" id="IPR011048">
    <property type="entry name" value="Haem_d1_sf"/>
</dbReference>
<dbReference type="Gene3D" id="2.130.10.10">
    <property type="entry name" value="YVTN repeat-like/Quinoprotein amine dehydrogenase"/>
    <property type="match status" value="1"/>
</dbReference>
<organism evidence="2">
    <name type="scientific">Knufia peltigerae</name>
    <dbReference type="NCBI Taxonomy" id="1002370"/>
    <lineage>
        <taxon>Eukaryota</taxon>
        <taxon>Fungi</taxon>
        <taxon>Dikarya</taxon>
        <taxon>Ascomycota</taxon>
        <taxon>Pezizomycotina</taxon>
        <taxon>Eurotiomycetes</taxon>
        <taxon>Chaetothyriomycetidae</taxon>
        <taxon>Chaetothyriales</taxon>
        <taxon>Trichomeriaceae</taxon>
        <taxon>Knufia</taxon>
    </lineage>
</organism>
<accession>A0AA39CTC8</accession>
<evidence type="ECO:0000256" key="1">
    <source>
        <dbReference type="SAM" id="SignalP"/>
    </source>
</evidence>
<feature type="chain" id="PRO_5041300801" description="ATP-binding protein" evidence="1">
    <location>
        <begin position="41"/>
        <end position="475"/>
    </location>
</feature>
<dbReference type="PANTHER" id="PTHR47197:SF3">
    <property type="entry name" value="DIHYDRO-HEME D1 DEHYDROGENASE"/>
    <property type="match status" value="1"/>
</dbReference>
<keyword evidence="1" id="KW-0732">Signal</keyword>
<dbReference type="InterPro" id="IPR051200">
    <property type="entry name" value="Host-pathogen_enzymatic-act"/>
</dbReference>
<gene>
    <name evidence="2" type="ORF">H2204_012124</name>
</gene>
<dbReference type="InterPro" id="IPR015943">
    <property type="entry name" value="WD40/YVTN_repeat-like_dom_sf"/>
</dbReference>
<evidence type="ECO:0008006" key="3">
    <source>
        <dbReference type="Google" id="ProtNLM"/>
    </source>
</evidence>
<dbReference type="AlphaFoldDB" id="A0AA39CTC8"/>
<protein>
    <recommendedName>
        <fullName evidence="3">ATP-binding protein</fullName>
    </recommendedName>
</protein>
<name>A0AA39CTC8_9EURO</name>
<proteinExistence type="predicted"/>
<dbReference type="SUPFAM" id="SSF51004">
    <property type="entry name" value="C-terminal (heme d1) domain of cytochrome cd1-nitrite reductase"/>
    <property type="match status" value="1"/>
</dbReference>
<reference evidence="2" key="1">
    <citation type="submission" date="2022-10" db="EMBL/GenBank/DDBJ databases">
        <title>Culturing micro-colonial fungi from biological soil crusts in the Mojave desert and describing Neophaeococcomyces mojavensis, and introducing the new genera and species Taxawa tesnikishii.</title>
        <authorList>
            <person name="Kurbessoian T."/>
            <person name="Stajich J.E."/>
        </authorList>
    </citation>
    <scope>NUCLEOTIDE SEQUENCE</scope>
    <source>
        <strain evidence="2">TK_35</strain>
    </source>
</reference>
<comment type="caution">
    <text evidence="2">The sequence shown here is derived from an EMBL/GenBank/DDBJ whole genome shotgun (WGS) entry which is preliminary data.</text>
</comment>
<dbReference type="PANTHER" id="PTHR47197">
    <property type="entry name" value="PROTEIN NIRF"/>
    <property type="match status" value="1"/>
</dbReference>